<reference evidence="1" key="1">
    <citation type="submission" date="2021-06" db="EMBL/GenBank/DDBJ databases">
        <authorList>
            <person name="Kallberg Y."/>
            <person name="Tangrot J."/>
            <person name="Rosling A."/>
        </authorList>
    </citation>
    <scope>NUCLEOTIDE SEQUENCE</scope>
    <source>
        <strain evidence="1">28 12/20/2015</strain>
    </source>
</reference>
<proteinExistence type="predicted"/>
<evidence type="ECO:0000313" key="2">
    <source>
        <dbReference type="Proteomes" id="UP000789366"/>
    </source>
</evidence>
<dbReference type="EMBL" id="CAJVPW010005196">
    <property type="protein sequence ID" value="CAG8551446.1"/>
    <property type="molecule type" value="Genomic_DNA"/>
</dbReference>
<dbReference type="Proteomes" id="UP000789366">
    <property type="component" value="Unassembled WGS sequence"/>
</dbReference>
<feature type="non-terminal residue" evidence="1">
    <location>
        <position position="77"/>
    </location>
</feature>
<evidence type="ECO:0000313" key="1">
    <source>
        <dbReference type="EMBL" id="CAG8551446.1"/>
    </source>
</evidence>
<keyword evidence="2" id="KW-1185">Reference proteome</keyword>
<sequence>MAANTTRSGIQSTSHKQAHAIMKDKLDIRMAITASMNNTSPNTRSKFAMNKHKTRSIAKNRSNSMASAESTDTVEAT</sequence>
<accession>A0ACA9LV54</accession>
<organism evidence="1 2">
    <name type="scientific">Cetraspora pellucida</name>
    <dbReference type="NCBI Taxonomy" id="1433469"/>
    <lineage>
        <taxon>Eukaryota</taxon>
        <taxon>Fungi</taxon>
        <taxon>Fungi incertae sedis</taxon>
        <taxon>Mucoromycota</taxon>
        <taxon>Glomeromycotina</taxon>
        <taxon>Glomeromycetes</taxon>
        <taxon>Diversisporales</taxon>
        <taxon>Gigasporaceae</taxon>
        <taxon>Cetraspora</taxon>
    </lineage>
</organism>
<gene>
    <name evidence="1" type="ORF">SPELUC_LOCUS5222</name>
</gene>
<name>A0ACA9LV54_9GLOM</name>
<comment type="caution">
    <text evidence="1">The sequence shown here is derived from an EMBL/GenBank/DDBJ whole genome shotgun (WGS) entry which is preliminary data.</text>
</comment>
<protein>
    <submittedName>
        <fullName evidence="1">197_t:CDS:1</fullName>
    </submittedName>
</protein>